<evidence type="ECO:0000313" key="9">
    <source>
        <dbReference type="EnsemblMetazoa" id="CPIJ006357-PA"/>
    </source>
</evidence>
<dbReference type="GO" id="GO:0008270">
    <property type="term" value="F:zinc ion binding"/>
    <property type="evidence" value="ECO:0007669"/>
    <property type="project" value="UniProtKB-KW"/>
</dbReference>
<dbReference type="SMART" id="SM00355">
    <property type="entry name" value="ZnF_C2H2"/>
    <property type="match status" value="7"/>
</dbReference>
<feature type="domain" description="C2H2-type" evidence="7">
    <location>
        <begin position="475"/>
        <end position="502"/>
    </location>
</feature>
<feature type="domain" description="C2H2-type" evidence="7">
    <location>
        <begin position="503"/>
        <end position="531"/>
    </location>
</feature>
<evidence type="ECO:0000259" key="7">
    <source>
        <dbReference type="PROSITE" id="PS50157"/>
    </source>
</evidence>
<organism>
    <name type="scientific">Culex quinquefasciatus</name>
    <name type="common">Southern house mosquito</name>
    <name type="synonym">Culex pungens</name>
    <dbReference type="NCBI Taxonomy" id="7176"/>
    <lineage>
        <taxon>Eukaryota</taxon>
        <taxon>Metazoa</taxon>
        <taxon>Ecdysozoa</taxon>
        <taxon>Arthropoda</taxon>
        <taxon>Hexapoda</taxon>
        <taxon>Insecta</taxon>
        <taxon>Pterygota</taxon>
        <taxon>Neoptera</taxon>
        <taxon>Endopterygota</taxon>
        <taxon>Diptera</taxon>
        <taxon>Nematocera</taxon>
        <taxon>Culicoidea</taxon>
        <taxon>Culicidae</taxon>
        <taxon>Culicinae</taxon>
        <taxon>Culicini</taxon>
        <taxon>Culex</taxon>
        <taxon>Culex</taxon>
    </lineage>
</organism>
<dbReference type="HOGENOM" id="CLU_437571_0_0_1"/>
<feature type="domain" description="C2H2-type" evidence="7">
    <location>
        <begin position="446"/>
        <end position="468"/>
    </location>
</feature>
<feature type="region of interest" description="Disordered" evidence="6">
    <location>
        <begin position="22"/>
        <end position="66"/>
    </location>
</feature>
<protein>
    <recommendedName>
        <fullName evidence="7">C2H2-type domain-containing protein</fullName>
    </recommendedName>
</protein>
<dbReference type="Gene3D" id="3.30.160.60">
    <property type="entry name" value="Classic Zinc Finger"/>
    <property type="match status" value="4"/>
</dbReference>
<feature type="region of interest" description="Disordered" evidence="6">
    <location>
        <begin position="243"/>
        <end position="281"/>
    </location>
</feature>
<evidence type="ECO:0000256" key="6">
    <source>
        <dbReference type="SAM" id="MobiDB-lite"/>
    </source>
</evidence>
<dbReference type="InterPro" id="IPR012934">
    <property type="entry name" value="Znf_AD"/>
</dbReference>
<proteinExistence type="predicted"/>
<evidence type="ECO:0000256" key="2">
    <source>
        <dbReference type="ARBA" id="ARBA00022737"/>
    </source>
</evidence>
<gene>
    <name evidence="9" type="primary">6038050</name>
    <name evidence="8" type="ORF">CpipJ_CPIJ006357</name>
</gene>
<dbReference type="GO" id="GO:0005634">
    <property type="term" value="C:nucleus"/>
    <property type="evidence" value="ECO:0007669"/>
    <property type="project" value="InterPro"/>
</dbReference>
<dbReference type="SMART" id="SM00868">
    <property type="entry name" value="zf-AD"/>
    <property type="match status" value="1"/>
</dbReference>
<evidence type="ECO:0000313" key="10">
    <source>
        <dbReference type="Proteomes" id="UP000002320"/>
    </source>
</evidence>
<dbReference type="VEuPathDB" id="VectorBase:CPIJ006357"/>
<dbReference type="eggNOG" id="KOG1721">
    <property type="taxonomic scope" value="Eukaryota"/>
</dbReference>
<dbReference type="PANTHER" id="PTHR24379:SF121">
    <property type="entry name" value="C2H2-TYPE DOMAIN-CONTAINING PROTEIN"/>
    <property type="match status" value="1"/>
</dbReference>
<feature type="compositionally biased region" description="Basic and acidic residues" evidence="6">
    <location>
        <begin position="257"/>
        <end position="281"/>
    </location>
</feature>
<keyword evidence="2" id="KW-0677">Repeat</keyword>
<keyword evidence="10" id="KW-1185">Reference proteome</keyword>
<evidence type="ECO:0000256" key="1">
    <source>
        <dbReference type="ARBA" id="ARBA00022723"/>
    </source>
</evidence>
<reference evidence="9" key="2">
    <citation type="submission" date="2020-05" db="UniProtKB">
        <authorList>
            <consortium name="EnsemblMetazoa"/>
        </authorList>
    </citation>
    <scope>IDENTIFICATION</scope>
    <source>
        <strain evidence="9">JHB</strain>
    </source>
</reference>
<feature type="domain" description="C2H2-type" evidence="7">
    <location>
        <begin position="342"/>
        <end position="371"/>
    </location>
</feature>
<name>B0WGR0_CULQU</name>
<accession>B0WGR0</accession>
<dbReference type="PROSITE" id="PS00028">
    <property type="entry name" value="ZINC_FINGER_C2H2_1"/>
    <property type="match status" value="5"/>
</dbReference>
<feature type="domain" description="C2H2-type" evidence="7">
    <location>
        <begin position="418"/>
        <end position="445"/>
    </location>
</feature>
<dbReference type="AlphaFoldDB" id="B0WGR0"/>
<dbReference type="OrthoDB" id="6077919at2759"/>
<dbReference type="PROSITE" id="PS50157">
    <property type="entry name" value="ZINC_FINGER_C2H2_2"/>
    <property type="match status" value="5"/>
</dbReference>
<dbReference type="InterPro" id="IPR036236">
    <property type="entry name" value="Znf_C2H2_sf"/>
</dbReference>
<dbReference type="Proteomes" id="UP000002320">
    <property type="component" value="Unassembled WGS sequence"/>
</dbReference>
<dbReference type="InterPro" id="IPR013087">
    <property type="entry name" value="Znf_C2H2_type"/>
</dbReference>
<sequence>MAWRQGPAKTCQSRESIIGTGHHLDWSGRRPRGCSDGGTFAGPSGRRPRGCSDGGTFAGPSGHNPEWPEAPRMFRWGDICRTPLNITEYNNLITNIIESAVDELILKRESAGCSLTAAEPFLLHICRLCAREQPQLLDLSELHLVLLGELAIAGIDVSAGCTKICAACAEFLGRIREFRCRCEEAQKRIGALLAERSVLSEFLNLDFGKPDDGGGYDAGGFSPPPDVADEIGGDVVPELPPVQDFGMSADSSSSSGEEERVEPQPVVAREEQVKKVSVEQKVPAERKKSRAVSDSRRQVVNGKLQWVCLDCERTFESCTKLKKHRQTCELVGTENSKRMGPFTCEICGQTLPTLMGLRVHVHKHSKAGEKEGKKDLEKAGAAGPKTTVCHFCGKSFSGTGSLRDLRSHLVFHGQEKRIECQICNKKFHKLFRLKDHMNCHSNERRYSCQVCGKAFFTKAILYKHTRTHDQSFRKHHCTMCSMRFEHPYQLRAHVMIHTSEYPYGCKLCQSKFRFSWDLKKHYAKVHPPAAPEEQPPSPLLPTPIPHIPEDTHHPLPPLVEEVFSQPMLHHPLDPVAVGLLDEDHHQHHHSHLHDHDHDLSVMLADIPPHTQPELIGPSVAAIQPVVTEHPFDTETLLLEEASREFTADCFPNPDALDGSHTAPDDDFYTFMEC</sequence>
<evidence type="ECO:0000256" key="5">
    <source>
        <dbReference type="PROSITE-ProRule" id="PRU00042"/>
    </source>
</evidence>
<evidence type="ECO:0000256" key="3">
    <source>
        <dbReference type="ARBA" id="ARBA00022771"/>
    </source>
</evidence>
<dbReference type="PANTHER" id="PTHR24379">
    <property type="entry name" value="KRAB AND ZINC FINGER DOMAIN-CONTAINING"/>
    <property type="match status" value="1"/>
</dbReference>
<evidence type="ECO:0000313" key="8">
    <source>
        <dbReference type="EMBL" id="EDS27136.1"/>
    </source>
</evidence>
<dbReference type="FunFam" id="3.30.160.60:FF:000100">
    <property type="entry name" value="Zinc finger 45-like"/>
    <property type="match status" value="1"/>
</dbReference>
<keyword evidence="4" id="KW-0862">Zinc</keyword>
<dbReference type="Pfam" id="PF00096">
    <property type="entry name" value="zf-C2H2"/>
    <property type="match status" value="1"/>
</dbReference>
<dbReference type="EnsemblMetazoa" id="CPIJ006357-RA">
    <property type="protein sequence ID" value="CPIJ006357-PA"/>
    <property type="gene ID" value="CPIJ006357"/>
</dbReference>
<dbReference type="KEGG" id="cqu:CpipJ_CPIJ006357"/>
<dbReference type="VEuPathDB" id="VectorBase:CQUJHB008263"/>
<dbReference type="OMA" id="LQWVCLD"/>
<reference evidence="8" key="1">
    <citation type="submission" date="2007-03" db="EMBL/GenBank/DDBJ databases">
        <title>Annotation of Culex pipiens quinquefasciatus.</title>
        <authorList>
            <consortium name="The Broad Institute Genome Sequencing Platform"/>
            <person name="Atkinson P.W."/>
            <person name="Hemingway J."/>
            <person name="Christensen B.M."/>
            <person name="Higgs S."/>
            <person name="Kodira C."/>
            <person name="Hannick L."/>
            <person name="Megy K."/>
            <person name="O'Leary S."/>
            <person name="Pearson M."/>
            <person name="Haas B.J."/>
            <person name="Mauceli E."/>
            <person name="Wortman J.R."/>
            <person name="Lee N.H."/>
            <person name="Guigo R."/>
            <person name="Stanke M."/>
            <person name="Alvarado L."/>
            <person name="Amedeo P."/>
            <person name="Antoine C.H."/>
            <person name="Arensburger P."/>
            <person name="Bidwell S.L."/>
            <person name="Crawford M."/>
            <person name="Camaro F."/>
            <person name="Devon K."/>
            <person name="Engels R."/>
            <person name="Hammond M."/>
            <person name="Howarth C."/>
            <person name="Koehrsen M."/>
            <person name="Lawson D."/>
            <person name="Montgomery P."/>
            <person name="Nene V."/>
            <person name="Nusbaum C."/>
            <person name="Puiu D."/>
            <person name="Romero-Severson J."/>
            <person name="Severson D.W."/>
            <person name="Shumway M."/>
            <person name="Sisk P."/>
            <person name="Stolte C."/>
            <person name="Zeng Q."/>
            <person name="Eisenstadt E."/>
            <person name="Fraser-Liggett C."/>
            <person name="Strausberg R."/>
            <person name="Galagan J."/>
            <person name="Birren B."/>
            <person name="Collins F.H."/>
        </authorList>
    </citation>
    <scope>NUCLEOTIDE SEQUENCE [LARGE SCALE GENOMIC DNA]</scope>
    <source>
        <strain evidence="8">JHB</strain>
    </source>
</reference>
<dbReference type="InParanoid" id="B0WGR0"/>
<keyword evidence="1" id="KW-0479">Metal-binding</keyword>
<evidence type="ECO:0000256" key="4">
    <source>
        <dbReference type="ARBA" id="ARBA00022833"/>
    </source>
</evidence>
<keyword evidence="3 5" id="KW-0863">Zinc-finger</keyword>
<dbReference type="SUPFAM" id="SSF57667">
    <property type="entry name" value="beta-beta-alpha zinc fingers"/>
    <property type="match status" value="3"/>
</dbReference>
<dbReference type="EMBL" id="DS231928">
    <property type="protein sequence ID" value="EDS27136.1"/>
    <property type="molecule type" value="Genomic_DNA"/>
</dbReference>